<dbReference type="eggNOG" id="ENOG502SFFK">
    <property type="taxonomic scope" value="Eukaryota"/>
</dbReference>
<dbReference type="InParanoid" id="F2URU8"/>
<keyword evidence="3 6" id="KW-1133">Transmembrane helix</keyword>
<organism evidence="8">
    <name type="scientific">Salpingoeca rosetta (strain ATCC 50818 / BSB-021)</name>
    <dbReference type="NCBI Taxonomy" id="946362"/>
    <lineage>
        <taxon>Eukaryota</taxon>
        <taxon>Choanoflagellata</taxon>
        <taxon>Craspedida</taxon>
        <taxon>Salpingoecidae</taxon>
        <taxon>Salpingoeca</taxon>
    </lineage>
</organism>
<dbReference type="GO" id="GO:0016020">
    <property type="term" value="C:membrane"/>
    <property type="evidence" value="ECO:0007669"/>
    <property type="project" value="UniProtKB-SubCell"/>
</dbReference>
<feature type="transmembrane region" description="Helical" evidence="6">
    <location>
        <begin position="259"/>
        <end position="280"/>
    </location>
</feature>
<feature type="transmembrane region" description="Helical" evidence="6">
    <location>
        <begin position="177"/>
        <end position="195"/>
    </location>
</feature>
<dbReference type="InterPro" id="IPR037185">
    <property type="entry name" value="EmrE-like"/>
</dbReference>
<dbReference type="PANTHER" id="PTHR32322:SF2">
    <property type="entry name" value="EAMA DOMAIN-CONTAINING PROTEIN"/>
    <property type="match status" value="1"/>
</dbReference>
<evidence type="ECO:0000256" key="6">
    <source>
        <dbReference type="SAM" id="Phobius"/>
    </source>
</evidence>
<dbReference type="GeneID" id="16068669"/>
<evidence type="ECO:0000256" key="4">
    <source>
        <dbReference type="ARBA" id="ARBA00023136"/>
    </source>
</evidence>
<feature type="transmembrane region" description="Helical" evidence="6">
    <location>
        <begin position="351"/>
        <end position="373"/>
    </location>
</feature>
<feature type="transmembrane region" description="Helical" evidence="6">
    <location>
        <begin position="132"/>
        <end position="156"/>
    </location>
</feature>
<dbReference type="RefSeq" id="XP_004988143.1">
    <property type="nucleotide sequence ID" value="XM_004988086.1"/>
</dbReference>
<feature type="transmembrane region" description="Helical" evidence="6">
    <location>
        <begin position="100"/>
        <end position="120"/>
    </location>
</feature>
<sequence>MTTTTAVSTVTPVDTRPCVTADADQPLLPPLPPLEPSTTCEHPSSILVIDPSTGTTATTAAAPIAATAGAAHDTSYTLITPAAADAIAAAAVTTTPTKRAVVWAALLLYMLMIGGAQVLFRMQVVLYGDTTTFALSTYVLFVIMGSVTAQSAYVAYQMAYLCRSATPKPRWVTPVQGFLSGVLSLTGLALYLVMTSDGGEASVLSPLTALFIIIPLAYGVLGLGDRLNVPRTLGVVLALLSAVLFAMSTGGSLQFSGRTILLFVLAVVAWGVCTLLYQVFSLKERHEYAAGYLGFVGGVVTAALVVAFAAGFPLPDFHFSASHAIVYGGGMCRGIGSVTFFLLARAMPQEAAVVAPISSLYVMLPVVVGMGFLGEAVDAWKLGGVAASVLGVLLMGVRDWSTVLPCLYRHRRGARHAKTAILPAVVSAGTLDLATATDNGGVGVGVHARDVLVAPATTVTTAIAAARLPSSALDPPSSSSSLSSSSSSSPSPTPLTTATTTGTSTPTAAPDARSIAGDIDMCERPLMAAWVAHDACGQHTTLATTTAPTTARAPRTDRGASIIPAQSTPTAATSATMTAAASPASVQRQRVPWWRVRTSKKGSRRATVEVLKDVAPNGVAAAFDDLALERQQQHEEEEEEGMVEKEALGLCEETFGWGNDDDDDRGEGGL</sequence>
<gene>
    <name evidence="7" type="ORF">PTSG_10607</name>
</gene>
<evidence type="ECO:0000313" key="7">
    <source>
        <dbReference type="EMBL" id="EGD80353.1"/>
    </source>
</evidence>
<evidence type="ECO:0000313" key="8">
    <source>
        <dbReference type="Proteomes" id="UP000007799"/>
    </source>
</evidence>
<reference evidence="7" key="1">
    <citation type="submission" date="2009-08" db="EMBL/GenBank/DDBJ databases">
        <title>Annotation of Salpingoeca rosetta.</title>
        <authorList>
            <consortium name="The Broad Institute Genome Sequencing Platform"/>
            <person name="Russ C."/>
            <person name="Cuomo C."/>
            <person name="Burger G."/>
            <person name="Gray M.W."/>
            <person name="Holland P.W.H."/>
            <person name="King N."/>
            <person name="Lang F.B.F."/>
            <person name="Roger A.J."/>
            <person name="Ruiz-Trillo I."/>
            <person name="Young S.K."/>
            <person name="Zeng Q."/>
            <person name="Gargeya S."/>
            <person name="Alvarado L."/>
            <person name="Berlin A."/>
            <person name="Chapman S.B."/>
            <person name="Chen Z."/>
            <person name="Freedman E."/>
            <person name="Gellesch M."/>
            <person name="Goldberg J."/>
            <person name="Griggs A."/>
            <person name="Gujja S."/>
            <person name="Heilman E."/>
            <person name="Heiman D."/>
            <person name="Howarth C."/>
            <person name="Mehta T."/>
            <person name="Neiman D."/>
            <person name="Pearson M."/>
            <person name="Roberts A."/>
            <person name="Saif S."/>
            <person name="Shea T."/>
            <person name="Shenoy N."/>
            <person name="Sisk P."/>
            <person name="Stolte C."/>
            <person name="Sykes S."/>
            <person name="White J."/>
            <person name="Yandava C."/>
            <person name="Haas B."/>
            <person name="Nusbaum C."/>
            <person name="Birren B."/>
        </authorList>
    </citation>
    <scope>NUCLEOTIDE SEQUENCE [LARGE SCALE GENOMIC DNA]</scope>
    <source>
        <strain evidence="7">ATCC 50818</strain>
    </source>
</reference>
<proteinExistence type="predicted"/>
<dbReference type="InterPro" id="IPR050638">
    <property type="entry name" value="AA-Vitamin_Transporters"/>
</dbReference>
<feature type="region of interest" description="Disordered" evidence="5">
    <location>
        <begin position="470"/>
        <end position="512"/>
    </location>
</feature>
<comment type="subcellular location">
    <subcellularLocation>
        <location evidence="1">Membrane</location>
        <topology evidence="1">Multi-pass membrane protein</topology>
    </subcellularLocation>
</comment>
<feature type="transmembrane region" description="Helical" evidence="6">
    <location>
        <begin position="324"/>
        <end position="344"/>
    </location>
</feature>
<dbReference type="KEGG" id="sre:PTSG_10607"/>
<evidence type="ECO:0000256" key="2">
    <source>
        <dbReference type="ARBA" id="ARBA00022692"/>
    </source>
</evidence>
<keyword evidence="8" id="KW-1185">Reference proteome</keyword>
<evidence type="ECO:0000256" key="3">
    <source>
        <dbReference type="ARBA" id="ARBA00022989"/>
    </source>
</evidence>
<dbReference type="Proteomes" id="UP000007799">
    <property type="component" value="Unassembled WGS sequence"/>
</dbReference>
<dbReference type="SUPFAM" id="SSF103481">
    <property type="entry name" value="Multidrug resistance efflux transporter EmrE"/>
    <property type="match status" value="2"/>
</dbReference>
<keyword evidence="4 6" id="KW-0472">Membrane</keyword>
<feature type="transmembrane region" description="Helical" evidence="6">
    <location>
        <begin position="233"/>
        <end position="253"/>
    </location>
</feature>
<feature type="transmembrane region" description="Helical" evidence="6">
    <location>
        <begin position="292"/>
        <end position="312"/>
    </location>
</feature>
<accession>F2URU8</accession>
<protein>
    <submittedName>
        <fullName evidence="7">Uncharacterized protein</fullName>
    </submittedName>
</protein>
<dbReference type="AlphaFoldDB" id="F2URU8"/>
<keyword evidence="2 6" id="KW-0812">Transmembrane</keyword>
<evidence type="ECO:0000256" key="1">
    <source>
        <dbReference type="ARBA" id="ARBA00004141"/>
    </source>
</evidence>
<dbReference type="EMBL" id="GL832992">
    <property type="protein sequence ID" value="EGD80353.1"/>
    <property type="molecule type" value="Genomic_DNA"/>
</dbReference>
<dbReference type="PANTHER" id="PTHR32322">
    <property type="entry name" value="INNER MEMBRANE TRANSPORTER"/>
    <property type="match status" value="1"/>
</dbReference>
<feature type="transmembrane region" description="Helical" evidence="6">
    <location>
        <begin position="201"/>
        <end position="221"/>
    </location>
</feature>
<name>F2URU8_SALR5</name>
<evidence type="ECO:0000256" key="5">
    <source>
        <dbReference type="SAM" id="MobiDB-lite"/>
    </source>
</evidence>